<gene>
    <name evidence="3" type="ORF">BC938DRAFT_481838</name>
</gene>
<evidence type="ECO:0000313" key="3">
    <source>
        <dbReference type="EMBL" id="RUS28474.1"/>
    </source>
</evidence>
<dbReference type="AlphaFoldDB" id="A0A433QFD5"/>
<feature type="compositionally biased region" description="Basic residues" evidence="1">
    <location>
        <begin position="89"/>
        <end position="102"/>
    </location>
</feature>
<dbReference type="EMBL" id="RBNJ01006569">
    <property type="protein sequence ID" value="RUS28474.1"/>
    <property type="molecule type" value="Genomic_DNA"/>
</dbReference>
<evidence type="ECO:0000256" key="1">
    <source>
        <dbReference type="SAM" id="MobiDB-lite"/>
    </source>
</evidence>
<sequence length="102" mass="11217">MHDLYRLFWKLNLDAEVPSIDIALDVKTGGWLGFGLAEPNSGGMRGSDIVTLTVHPHNASPVSPTATPCTTQPIHAPRRMAVSTGGRPTRGRRVFQAHRYKR</sequence>
<name>A0A433QFD5_9FUNG</name>
<comment type="caution">
    <text evidence="3">The sequence shown here is derived from an EMBL/GenBank/DDBJ whole genome shotgun (WGS) entry which is preliminary data.</text>
</comment>
<organism evidence="3 4">
    <name type="scientific">Jimgerdemannia flammicorona</name>
    <dbReference type="NCBI Taxonomy" id="994334"/>
    <lineage>
        <taxon>Eukaryota</taxon>
        <taxon>Fungi</taxon>
        <taxon>Fungi incertae sedis</taxon>
        <taxon>Mucoromycota</taxon>
        <taxon>Mucoromycotina</taxon>
        <taxon>Endogonomycetes</taxon>
        <taxon>Endogonales</taxon>
        <taxon>Endogonaceae</taxon>
        <taxon>Jimgerdemannia</taxon>
    </lineage>
</organism>
<feature type="compositionally biased region" description="Polar residues" evidence="1">
    <location>
        <begin position="60"/>
        <end position="73"/>
    </location>
</feature>
<feature type="domain" description="DOMON" evidence="2">
    <location>
        <begin position="3"/>
        <end position="102"/>
    </location>
</feature>
<proteinExistence type="predicted"/>
<dbReference type="PROSITE" id="PS50836">
    <property type="entry name" value="DOMON"/>
    <property type="match status" value="1"/>
</dbReference>
<feature type="region of interest" description="Disordered" evidence="1">
    <location>
        <begin position="56"/>
        <end position="102"/>
    </location>
</feature>
<accession>A0A433QFD5</accession>
<reference evidence="3 4" key="1">
    <citation type="journal article" date="2018" name="New Phytol.">
        <title>Phylogenomics of Endogonaceae and evolution of mycorrhizas within Mucoromycota.</title>
        <authorList>
            <person name="Chang Y."/>
            <person name="Desiro A."/>
            <person name="Na H."/>
            <person name="Sandor L."/>
            <person name="Lipzen A."/>
            <person name="Clum A."/>
            <person name="Barry K."/>
            <person name="Grigoriev I.V."/>
            <person name="Martin F.M."/>
            <person name="Stajich J.E."/>
            <person name="Smith M.E."/>
            <person name="Bonito G."/>
            <person name="Spatafora J.W."/>
        </authorList>
    </citation>
    <scope>NUCLEOTIDE SEQUENCE [LARGE SCALE GENOMIC DNA]</scope>
    <source>
        <strain evidence="3 4">AD002</strain>
    </source>
</reference>
<protein>
    <recommendedName>
        <fullName evidence="2">DOMON domain-containing protein</fullName>
    </recommendedName>
</protein>
<evidence type="ECO:0000313" key="4">
    <source>
        <dbReference type="Proteomes" id="UP000274822"/>
    </source>
</evidence>
<keyword evidence="4" id="KW-1185">Reference proteome</keyword>
<evidence type="ECO:0000259" key="2">
    <source>
        <dbReference type="PROSITE" id="PS50836"/>
    </source>
</evidence>
<dbReference type="Proteomes" id="UP000274822">
    <property type="component" value="Unassembled WGS sequence"/>
</dbReference>
<dbReference type="InterPro" id="IPR005018">
    <property type="entry name" value="DOMON_domain"/>
</dbReference>